<keyword evidence="4" id="KW-1185">Reference proteome</keyword>
<dbReference type="OrthoDB" id="4190732at2"/>
<dbReference type="KEGG" id="apac:S7S_12680"/>
<dbReference type="EMBL" id="CP004387">
    <property type="protein sequence ID" value="AJD48948.1"/>
    <property type="molecule type" value="Genomic_DNA"/>
</dbReference>
<dbReference type="SUPFAM" id="SSF50129">
    <property type="entry name" value="GroES-like"/>
    <property type="match status" value="1"/>
</dbReference>
<dbReference type="HOGENOM" id="CLU_026673_3_1_6"/>
<dbReference type="PANTHER" id="PTHR44154:SF1">
    <property type="entry name" value="QUINONE OXIDOREDUCTASE"/>
    <property type="match status" value="1"/>
</dbReference>
<dbReference type="Gene3D" id="3.40.50.720">
    <property type="entry name" value="NAD(P)-binding Rossmann-like Domain"/>
    <property type="match status" value="1"/>
</dbReference>
<dbReference type="AlphaFoldDB" id="A0A0B4XRB8"/>
<evidence type="ECO:0000256" key="1">
    <source>
        <dbReference type="ARBA" id="ARBA00022857"/>
    </source>
</evidence>
<dbReference type="InterPro" id="IPR036291">
    <property type="entry name" value="NAD(P)-bd_dom_sf"/>
</dbReference>
<gene>
    <name evidence="3" type="ORF">S7S_12680</name>
</gene>
<dbReference type="InterPro" id="IPR020843">
    <property type="entry name" value="ER"/>
</dbReference>
<dbReference type="PANTHER" id="PTHR44154">
    <property type="entry name" value="QUINONE OXIDOREDUCTASE"/>
    <property type="match status" value="1"/>
</dbReference>
<accession>A0A0B4XRB8</accession>
<feature type="domain" description="Enoyl reductase (ER)" evidence="2">
    <location>
        <begin position="10"/>
        <end position="317"/>
    </location>
</feature>
<proteinExistence type="predicted"/>
<dbReference type="InterPro" id="IPR013154">
    <property type="entry name" value="ADH-like_N"/>
</dbReference>
<dbReference type="Pfam" id="PF08240">
    <property type="entry name" value="ADH_N"/>
    <property type="match status" value="1"/>
</dbReference>
<dbReference type="InterPro" id="IPR051603">
    <property type="entry name" value="Zinc-ADH_QOR/CCCR"/>
</dbReference>
<name>A0A0B4XRB8_9GAMM</name>
<dbReference type="GO" id="GO:0016491">
    <property type="term" value="F:oxidoreductase activity"/>
    <property type="evidence" value="ECO:0007669"/>
    <property type="project" value="InterPro"/>
</dbReference>
<dbReference type="Pfam" id="PF00107">
    <property type="entry name" value="ADH_zinc_N"/>
    <property type="match status" value="1"/>
</dbReference>
<evidence type="ECO:0000259" key="2">
    <source>
        <dbReference type="SMART" id="SM00829"/>
    </source>
</evidence>
<evidence type="ECO:0000313" key="4">
    <source>
        <dbReference type="Proteomes" id="UP000006764"/>
    </source>
</evidence>
<dbReference type="RefSeq" id="WP_008738675.1">
    <property type="nucleotide sequence ID" value="NZ_CP004387.1"/>
</dbReference>
<evidence type="ECO:0000313" key="3">
    <source>
        <dbReference type="EMBL" id="AJD48948.1"/>
    </source>
</evidence>
<dbReference type="InterPro" id="IPR011032">
    <property type="entry name" value="GroES-like_sf"/>
</dbReference>
<organism evidence="3 4">
    <name type="scientific">Isoalcanivorax pacificus W11-5</name>
    <dbReference type="NCBI Taxonomy" id="391936"/>
    <lineage>
        <taxon>Bacteria</taxon>
        <taxon>Pseudomonadati</taxon>
        <taxon>Pseudomonadota</taxon>
        <taxon>Gammaproteobacteria</taxon>
        <taxon>Oceanospirillales</taxon>
        <taxon>Alcanivoracaceae</taxon>
        <taxon>Isoalcanivorax</taxon>
    </lineage>
</organism>
<protein>
    <submittedName>
        <fullName evidence="3">Dehydrogenase</fullName>
    </submittedName>
</protein>
<sequence length="321" mass="33336">MHALQFTATGDLRHLALVDLPRPVPAAGDVLIRVDAAGLNPSDVKNVLGRFPYTTLPRVPGRDVAGTVEAGPAELIGRAVWATGREPGFTRDGSHAEWLCLPAGGVALKPASLSFAQAAACGVPYTTAWDGLRRAGLDGNQRVLVIGANGAVGSAAIGLARAAGAAVLAAVRDKGKQRQLEAEGYSCLMLDNPDTLAEQVAQHFPEGADIIFDTTGFWLAPAVAALNRFGHLVVIAAPANGMAELPLLALYRKGASIVGANSLLYGCEDCAEMLREIGALFDSHALPLPTPPTEVALDEGLASYARINAGSSEKVVLRPAR</sequence>
<dbReference type="SMART" id="SM00829">
    <property type="entry name" value="PKS_ER"/>
    <property type="match status" value="1"/>
</dbReference>
<keyword evidence="1" id="KW-0521">NADP</keyword>
<dbReference type="InterPro" id="IPR013149">
    <property type="entry name" value="ADH-like_C"/>
</dbReference>
<dbReference type="SUPFAM" id="SSF51735">
    <property type="entry name" value="NAD(P)-binding Rossmann-fold domains"/>
    <property type="match status" value="1"/>
</dbReference>
<dbReference type="STRING" id="391936.S7S_12680"/>
<dbReference type="Proteomes" id="UP000006764">
    <property type="component" value="Chromosome"/>
</dbReference>
<dbReference type="Gene3D" id="3.90.180.10">
    <property type="entry name" value="Medium-chain alcohol dehydrogenases, catalytic domain"/>
    <property type="match status" value="1"/>
</dbReference>
<reference evidence="3 4" key="1">
    <citation type="journal article" date="2012" name="J. Bacteriol.">
        <title>Genome sequence of an alkane-degrading bacterium, Alcanivorax pacificus type strain W11-5, isolated from deep sea sediment.</title>
        <authorList>
            <person name="Lai Q."/>
            <person name="Shao Z."/>
        </authorList>
    </citation>
    <scope>NUCLEOTIDE SEQUENCE [LARGE SCALE GENOMIC DNA]</scope>
    <source>
        <strain evidence="3 4">W11-5</strain>
    </source>
</reference>